<organism evidence="5 6">
    <name type="scientific">Lactuca saligna</name>
    <name type="common">Willowleaf lettuce</name>
    <dbReference type="NCBI Taxonomy" id="75948"/>
    <lineage>
        <taxon>Eukaryota</taxon>
        <taxon>Viridiplantae</taxon>
        <taxon>Streptophyta</taxon>
        <taxon>Embryophyta</taxon>
        <taxon>Tracheophyta</taxon>
        <taxon>Spermatophyta</taxon>
        <taxon>Magnoliopsida</taxon>
        <taxon>eudicotyledons</taxon>
        <taxon>Gunneridae</taxon>
        <taxon>Pentapetalae</taxon>
        <taxon>asterids</taxon>
        <taxon>campanulids</taxon>
        <taxon>Asterales</taxon>
        <taxon>Asteraceae</taxon>
        <taxon>Cichorioideae</taxon>
        <taxon>Cichorieae</taxon>
        <taxon>Lactucinae</taxon>
        <taxon>Lactuca</taxon>
    </lineage>
</organism>
<feature type="compositionally biased region" description="Polar residues" evidence="4">
    <location>
        <begin position="12"/>
        <end position="29"/>
    </location>
</feature>
<keyword evidence="6" id="KW-1185">Reference proteome</keyword>
<dbReference type="PROSITE" id="PS51375">
    <property type="entry name" value="PPR"/>
    <property type="match status" value="4"/>
</dbReference>
<evidence type="ECO:0008006" key="7">
    <source>
        <dbReference type="Google" id="ProtNLM"/>
    </source>
</evidence>
<dbReference type="InterPro" id="IPR002885">
    <property type="entry name" value="PPR_rpt"/>
</dbReference>
<protein>
    <recommendedName>
        <fullName evidence="7">Pentatricopeptide repeat-containing protein</fullName>
    </recommendedName>
</protein>
<dbReference type="Gene3D" id="1.25.40.10">
    <property type="entry name" value="Tetratricopeptide repeat domain"/>
    <property type="match status" value="3"/>
</dbReference>
<evidence type="ECO:0000256" key="1">
    <source>
        <dbReference type="ARBA" id="ARBA00007626"/>
    </source>
</evidence>
<dbReference type="Pfam" id="PF13041">
    <property type="entry name" value="PPR_2"/>
    <property type="match status" value="2"/>
</dbReference>
<feature type="repeat" description="PPR" evidence="3">
    <location>
        <begin position="144"/>
        <end position="178"/>
    </location>
</feature>
<dbReference type="SUPFAM" id="SSF48452">
    <property type="entry name" value="TPR-like"/>
    <property type="match status" value="1"/>
</dbReference>
<dbReference type="PANTHER" id="PTHR47939">
    <property type="entry name" value="MEMBRANE-ASSOCIATED SALT-INDUCIBLE PROTEIN-LIKE"/>
    <property type="match status" value="1"/>
</dbReference>
<dbReference type="Pfam" id="PF01535">
    <property type="entry name" value="PPR"/>
    <property type="match status" value="1"/>
</dbReference>
<proteinExistence type="inferred from homology"/>
<keyword evidence="2" id="KW-0677">Repeat</keyword>
<dbReference type="InterPro" id="IPR011990">
    <property type="entry name" value="TPR-like_helical_dom_sf"/>
</dbReference>
<dbReference type="PANTHER" id="PTHR47939:SF13">
    <property type="entry name" value="OS03G0201400 PROTEIN"/>
    <property type="match status" value="1"/>
</dbReference>
<accession>A0AA36ECW7</accession>
<gene>
    <name evidence="5" type="ORF">LSALG_LOCUS30006</name>
</gene>
<comment type="similarity">
    <text evidence="1">Belongs to the PPR family. P subfamily.</text>
</comment>
<feature type="region of interest" description="Disordered" evidence="4">
    <location>
        <begin position="1"/>
        <end position="35"/>
    </location>
</feature>
<name>A0AA36ECW7_LACSI</name>
<evidence type="ECO:0000256" key="4">
    <source>
        <dbReference type="SAM" id="MobiDB-lite"/>
    </source>
</evidence>
<evidence type="ECO:0000313" key="6">
    <source>
        <dbReference type="Proteomes" id="UP001177003"/>
    </source>
</evidence>
<evidence type="ECO:0000313" key="5">
    <source>
        <dbReference type="EMBL" id="CAI9290832.1"/>
    </source>
</evidence>
<dbReference type="InterPro" id="IPR050667">
    <property type="entry name" value="PPR-containing_protein"/>
</dbReference>
<feature type="repeat" description="PPR" evidence="3">
    <location>
        <begin position="356"/>
        <end position="390"/>
    </location>
</feature>
<reference evidence="5" key="1">
    <citation type="submission" date="2023-04" db="EMBL/GenBank/DDBJ databases">
        <authorList>
            <person name="Vijverberg K."/>
            <person name="Xiong W."/>
            <person name="Schranz E."/>
        </authorList>
    </citation>
    <scope>NUCLEOTIDE SEQUENCE</scope>
</reference>
<dbReference type="EMBL" id="OX465082">
    <property type="protein sequence ID" value="CAI9290832.1"/>
    <property type="molecule type" value="Genomic_DNA"/>
</dbReference>
<dbReference type="NCBIfam" id="TIGR00756">
    <property type="entry name" value="PPR"/>
    <property type="match status" value="4"/>
</dbReference>
<feature type="repeat" description="PPR" evidence="3">
    <location>
        <begin position="251"/>
        <end position="285"/>
    </location>
</feature>
<dbReference type="Proteomes" id="UP001177003">
    <property type="component" value="Chromosome 6"/>
</dbReference>
<dbReference type="AlphaFoldDB" id="A0AA36ECW7"/>
<sequence>METVPLRHPYQTIPSSSQPLAHQKLSQHQQPEKSQKHFPSYLDAYDLSPRARAICEILARVFPAEVETALSVTGMNLEPEVVQEVIKFSYGCPEATMIFFKWVGLKQKHSPLTWNLIVDLLGKNQMFERMWEAIRSMTQEGIVSITTFVSAFRSYCEVGRFNEAIKAFDAMAKYGIQPDVMALNSLLSAICREHFKTEIAAEFFEKIKTKIPPDADSFAILLEGWEKEGNVAKAKTMFAEMVIRVGWSPENMSAYVSFLNTLIQGSQADEALKFLHVMKGKNCLPGLKFFSNALDVLNNQNDSAHALSLWEIMTTNGLIPNLVMYNSIITLLCKKDEITNAYQLLDEMPFNGVFPDSLTYNIIFECLIKNKKVKETGKFFLEMIKNEQPPTPSNCASAISMFFELDDPEMGFEIWFYMMKDGVSPLEDSANALLIGLASMGRLTELRRYVEQFFLKGIKIYESTMGKLKIAFLKEGRKGVNVYTDLDWKWRSS</sequence>
<feature type="repeat" description="PPR" evidence="3">
    <location>
        <begin position="321"/>
        <end position="355"/>
    </location>
</feature>
<evidence type="ECO:0000256" key="3">
    <source>
        <dbReference type="PROSITE-ProRule" id="PRU00708"/>
    </source>
</evidence>
<evidence type="ECO:0000256" key="2">
    <source>
        <dbReference type="ARBA" id="ARBA00022737"/>
    </source>
</evidence>